<dbReference type="KEGG" id="ela:UCREL1_7232"/>
<sequence>MLDDDFNQKMAALDQNQREATASHASTMDSMRANLSEMSNRFEAEMKSSASSSSSSSSSAEPSSGSGGDVHQKGEKTQQQKQQKQGMREQMDRGEAVKEVKQGRVDVGERKRVV</sequence>
<keyword evidence="3" id="KW-1185">Reference proteome</keyword>
<feature type="compositionally biased region" description="Polar residues" evidence="1">
    <location>
        <begin position="14"/>
        <end position="29"/>
    </location>
</feature>
<dbReference type="AlphaFoldDB" id="M7T7K0"/>
<accession>M7T7K0</accession>
<dbReference type="GO" id="GO:0006265">
    <property type="term" value="P:DNA topological change"/>
    <property type="evidence" value="ECO:0007669"/>
    <property type="project" value="InterPro"/>
</dbReference>
<reference evidence="3" key="1">
    <citation type="journal article" date="2013" name="Genome Announc.">
        <title>Draft genome sequence of the grapevine dieback fungus Eutypa lata UCR-EL1.</title>
        <authorList>
            <person name="Blanco-Ulate B."/>
            <person name="Rolshausen P.E."/>
            <person name="Cantu D."/>
        </authorList>
    </citation>
    <scope>NUCLEOTIDE SEQUENCE [LARGE SCALE GENOMIC DNA]</scope>
    <source>
        <strain evidence="3">UCR-EL1</strain>
    </source>
</reference>
<evidence type="ECO:0000313" key="2">
    <source>
        <dbReference type="EMBL" id="EMR65796.1"/>
    </source>
</evidence>
<dbReference type="Gene3D" id="1.10.132.10">
    <property type="match status" value="1"/>
</dbReference>
<dbReference type="EMBL" id="KB706790">
    <property type="protein sequence ID" value="EMR65796.1"/>
    <property type="molecule type" value="Genomic_DNA"/>
</dbReference>
<dbReference type="GO" id="GO:0003917">
    <property type="term" value="F:DNA topoisomerase type I (single strand cut, ATP-independent) activity"/>
    <property type="evidence" value="ECO:0007669"/>
    <property type="project" value="InterPro"/>
</dbReference>
<dbReference type="GO" id="GO:0003677">
    <property type="term" value="F:DNA binding"/>
    <property type="evidence" value="ECO:0007669"/>
    <property type="project" value="InterPro"/>
</dbReference>
<evidence type="ECO:0000256" key="1">
    <source>
        <dbReference type="SAM" id="MobiDB-lite"/>
    </source>
</evidence>
<dbReference type="GO" id="GO:0005694">
    <property type="term" value="C:chromosome"/>
    <property type="evidence" value="ECO:0007669"/>
    <property type="project" value="InterPro"/>
</dbReference>
<gene>
    <name evidence="2" type="ORF">UCREL1_7232</name>
</gene>
<name>M7T7K0_EUTLA</name>
<evidence type="ECO:0000313" key="3">
    <source>
        <dbReference type="Proteomes" id="UP000012174"/>
    </source>
</evidence>
<dbReference type="InterPro" id="IPR014727">
    <property type="entry name" value="TopoI_cat_a/b-sub_euk"/>
</dbReference>
<feature type="compositionally biased region" description="Basic and acidic residues" evidence="1">
    <location>
        <begin position="86"/>
        <end position="114"/>
    </location>
</feature>
<feature type="region of interest" description="Disordered" evidence="1">
    <location>
        <begin position="1"/>
        <end position="114"/>
    </location>
</feature>
<dbReference type="HOGENOM" id="CLU_2121056_0_0_1"/>
<protein>
    <submittedName>
        <fullName evidence="2">Uncharacterized protein</fullName>
    </submittedName>
</protein>
<dbReference type="Proteomes" id="UP000012174">
    <property type="component" value="Unassembled WGS sequence"/>
</dbReference>
<feature type="compositionally biased region" description="Low complexity" evidence="1">
    <location>
        <begin position="48"/>
        <end position="64"/>
    </location>
</feature>
<proteinExistence type="predicted"/>
<organism evidence="2 3">
    <name type="scientific">Eutypa lata (strain UCR-EL1)</name>
    <name type="common">Grapevine dieback disease fungus</name>
    <name type="synonym">Eutypa armeniacae</name>
    <dbReference type="NCBI Taxonomy" id="1287681"/>
    <lineage>
        <taxon>Eukaryota</taxon>
        <taxon>Fungi</taxon>
        <taxon>Dikarya</taxon>
        <taxon>Ascomycota</taxon>
        <taxon>Pezizomycotina</taxon>
        <taxon>Sordariomycetes</taxon>
        <taxon>Xylariomycetidae</taxon>
        <taxon>Xylariales</taxon>
        <taxon>Diatrypaceae</taxon>
        <taxon>Eutypa</taxon>
    </lineage>
</organism>